<evidence type="ECO:0000256" key="9">
    <source>
        <dbReference type="ARBA" id="ARBA00023034"/>
    </source>
</evidence>
<evidence type="ECO:0000256" key="12">
    <source>
        <dbReference type="ARBA" id="ARBA00023180"/>
    </source>
</evidence>
<dbReference type="AlphaFoldDB" id="A0A6P8SHN8"/>
<dbReference type="Gene3D" id="3.90.550.50">
    <property type="match status" value="1"/>
</dbReference>
<dbReference type="InParanoid" id="A0A6P8SHN8"/>
<accession>A0A6P8SHN8</accession>
<evidence type="ECO:0000256" key="7">
    <source>
        <dbReference type="ARBA" id="ARBA00022968"/>
    </source>
</evidence>
<evidence type="ECO:0000256" key="3">
    <source>
        <dbReference type="ARBA" id="ARBA00008661"/>
    </source>
</evidence>
<dbReference type="FunCoup" id="A0A6P8SHN8">
    <property type="interactions" value="107"/>
</dbReference>
<comment type="similarity">
    <text evidence="3 13">Belongs to the glycosyltransferase 31 family.</text>
</comment>
<evidence type="ECO:0000313" key="14">
    <source>
        <dbReference type="Proteomes" id="UP000515159"/>
    </source>
</evidence>
<keyword evidence="8" id="KW-1133">Transmembrane helix</keyword>
<evidence type="ECO:0000256" key="1">
    <source>
        <dbReference type="ARBA" id="ARBA00004323"/>
    </source>
</evidence>
<protein>
    <recommendedName>
        <fullName evidence="13">Hexosyltransferase</fullName>
        <ecNumber evidence="13">2.4.1.-</ecNumber>
    </recommendedName>
</protein>
<evidence type="ECO:0000256" key="8">
    <source>
        <dbReference type="ARBA" id="ARBA00022989"/>
    </source>
</evidence>
<dbReference type="GO" id="GO:0006629">
    <property type="term" value="P:lipid metabolic process"/>
    <property type="evidence" value="ECO:0007669"/>
    <property type="project" value="UniProtKB-KW"/>
</dbReference>
<reference evidence="15" key="1">
    <citation type="submission" date="2025-08" db="UniProtKB">
        <authorList>
            <consortium name="RefSeq"/>
        </authorList>
    </citation>
    <scope>IDENTIFICATION</scope>
</reference>
<dbReference type="KEGG" id="gsh:117368528"/>
<dbReference type="EC" id="2.4.1.-" evidence="13"/>
<evidence type="ECO:0000256" key="10">
    <source>
        <dbReference type="ARBA" id="ARBA00023098"/>
    </source>
</evidence>
<keyword evidence="4 13" id="KW-0328">Glycosyltransferase</keyword>
<dbReference type="Pfam" id="PF01762">
    <property type="entry name" value="Galactosyl_T"/>
    <property type="match status" value="1"/>
</dbReference>
<dbReference type="FunFam" id="3.90.550.50:FF:000001">
    <property type="entry name" value="Hexosyltransferase"/>
    <property type="match status" value="1"/>
</dbReference>
<gene>
    <name evidence="15" type="primary">LOC117368528</name>
</gene>
<comment type="pathway">
    <text evidence="2">Protein modification; protein glycosylation.</text>
</comment>
<proteinExistence type="inferred from homology"/>
<keyword evidence="11" id="KW-0472">Membrane</keyword>
<evidence type="ECO:0000256" key="5">
    <source>
        <dbReference type="ARBA" id="ARBA00022679"/>
    </source>
</evidence>
<comment type="subcellular location">
    <subcellularLocation>
        <location evidence="1 13">Golgi apparatus membrane</location>
        <topology evidence="1 13">Single-pass type II membrane protein</topology>
    </subcellularLocation>
</comment>
<dbReference type="OrthoDB" id="115198at2759"/>
<dbReference type="GO" id="GO:0000139">
    <property type="term" value="C:Golgi membrane"/>
    <property type="evidence" value="ECO:0007669"/>
    <property type="project" value="UniProtKB-SubCell"/>
</dbReference>
<evidence type="ECO:0000256" key="11">
    <source>
        <dbReference type="ARBA" id="ARBA00023136"/>
    </source>
</evidence>
<keyword evidence="9 13" id="KW-0333">Golgi apparatus</keyword>
<keyword evidence="6" id="KW-0812">Transmembrane</keyword>
<evidence type="ECO:0000256" key="4">
    <source>
        <dbReference type="ARBA" id="ARBA00022676"/>
    </source>
</evidence>
<evidence type="ECO:0000313" key="15">
    <source>
        <dbReference type="RefSeq" id="XP_033818159.1"/>
    </source>
</evidence>
<dbReference type="PANTHER" id="PTHR11214">
    <property type="entry name" value="BETA-1,3-N-ACETYLGLUCOSAMINYLTRANSFERASE"/>
    <property type="match status" value="1"/>
</dbReference>
<dbReference type="PANTHER" id="PTHR11214:SF29">
    <property type="entry name" value="BETA-1,3-GALACTOSYLTRANSFERASE 9"/>
    <property type="match status" value="1"/>
</dbReference>
<dbReference type="RefSeq" id="XP_033818159.1">
    <property type="nucleotide sequence ID" value="XM_033962268.1"/>
</dbReference>
<dbReference type="Proteomes" id="UP000515159">
    <property type="component" value="Chromosome 10"/>
</dbReference>
<keyword evidence="5" id="KW-0808">Transferase</keyword>
<dbReference type="GeneID" id="117368528"/>
<keyword evidence="12" id="KW-0325">Glycoprotein</keyword>
<keyword evidence="7" id="KW-0735">Signal-anchor</keyword>
<dbReference type="GO" id="GO:0016758">
    <property type="term" value="F:hexosyltransferase activity"/>
    <property type="evidence" value="ECO:0007669"/>
    <property type="project" value="InterPro"/>
</dbReference>
<name>A0A6P8SHN8_GEOSA</name>
<organism evidence="14 15">
    <name type="scientific">Geotrypetes seraphini</name>
    <name type="common">Gaboon caecilian</name>
    <name type="synonym">Caecilia seraphini</name>
    <dbReference type="NCBI Taxonomy" id="260995"/>
    <lineage>
        <taxon>Eukaryota</taxon>
        <taxon>Metazoa</taxon>
        <taxon>Chordata</taxon>
        <taxon>Craniata</taxon>
        <taxon>Vertebrata</taxon>
        <taxon>Euteleostomi</taxon>
        <taxon>Amphibia</taxon>
        <taxon>Gymnophiona</taxon>
        <taxon>Geotrypetes</taxon>
    </lineage>
</organism>
<keyword evidence="14" id="KW-1185">Reference proteome</keyword>
<evidence type="ECO:0000256" key="13">
    <source>
        <dbReference type="RuleBase" id="RU363063"/>
    </source>
</evidence>
<evidence type="ECO:0000256" key="6">
    <source>
        <dbReference type="ARBA" id="ARBA00022692"/>
    </source>
</evidence>
<evidence type="ECO:0000256" key="2">
    <source>
        <dbReference type="ARBA" id="ARBA00004922"/>
    </source>
</evidence>
<sequence>MHLDYNSYVLCLAEVALCRLRTHQWCFILFNIMLFHALLFGADFVEEYLLQSLPVAYTDVKVLEIREQARKLDMEAVKDNISKSYLISGVNACSGQDVFLLSVVFSNPENKTRRDLIRQTWANITHIKEYTVLTMFALGKPNSETTQLEVLKESESHGDIIEGSFLDSSQNQTLKTIMMMQWIVTFCPSARFVLKANEDMFVNILSLVDHLLSLRTHPEDIYMGRVIHQALPIRDPQSYSFFIPKQYEKKFYPDYCSGTAYVISQDVARKVYVVSNQVSMSLSSDVFVGICAHNAGIAPIHSSRFSGHRHIIYNRCCYKFIFTSAGMEDEDLTLEWREISDGEKCSVLQTYYGLVSCKVWTYLDKLKYLKNEALSFSD</sequence>
<dbReference type="GO" id="GO:0006493">
    <property type="term" value="P:protein O-linked glycosylation"/>
    <property type="evidence" value="ECO:0007669"/>
    <property type="project" value="TreeGrafter"/>
</dbReference>
<keyword evidence="10" id="KW-0443">Lipid metabolism</keyword>
<dbReference type="InterPro" id="IPR002659">
    <property type="entry name" value="Glyco_trans_31"/>
</dbReference>